<feature type="binding site" evidence="2">
    <location>
        <position position="354"/>
    </location>
    <ligand>
        <name>L-tryptophan</name>
        <dbReference type="ChEBI" id="CHEBI:57912"/>
    </ligand>
</feature>
<feature type="binding site" evidence="2">
    <location>
        <begin position="38"/>
        <end position="41"/>
    </location>
    <ligand>
        <name>FAD</name>
        <dbReference type="ChEBI" id="CHEBI:57692"/>
    </ligand>
</feature>
<dbReference type="InterPro" id="IPR033856">
    <property type="entry name" value="Trp_halogen"/>
</dbReference>
<dbReference type="AlphaFoldDB" id="V5UVQ7"/>
<sequence length="535" mass="61283">MLTTEDYEFDQMKALFAPPGFTRARRTTTVRSVGVIGGGTAGYLTALALKRVFPDLKVTVVASSKIPVIGVGEATTPLLPKLLHSFLGLDVVEFYEKVRPTWKLGIKFVWGKPGDYYFHYPFEPGDLVESLLYEGHINGANFQGRLMDMDKTPVLELPDGTWRSCLHYVPYAYHLENRRFVAYLAEKLPEFGVETLDRTVIDAEVEGEDRIGTLICEDGDRLKYDLYIDCTGFRALLLEKLGAKFESYGTSLVTNTALTARVPHHGHIKPYTTARTMKNGWCWVIPHDDIDHLGYVHSSDFCSLEEAERELQEAFPGMQKHIGLVRFRSGRHDHFWRGNVVAIGNSYAFVEPLESTAIHVITEEINVLLNNFPVTLEERHTPRYVNRRVNHRWDQLRGFLAIHYKFNGRLDTDFWKFCRNEVDLADGQQYVDVFREMAPMGARIHRLWERPECFDDAGYDTLLLGQGVETRLMKPRYTREQWRARYEKGNAILATAKTHAQALDFFAKNPDELRRSVDLRSASGMSFPGLLEDIM</sequence>
<dbReference type="PANTHER" id="PTHR43747:SF4">
    <property type="entry name" value="FLAVIN-DEPENDENT TRYPTOPHAN HALOGENASE"/>
    <property type="match status" value="1"/>
</dbReference>
<evidence type="ECO:0000313" key="3">
    <source>
        <dbReference type="EMBL" id="AHB82073.1"/>
    </source>
</evidence>
<feature type="binding site" evidence="2">
    <location>
        <position position="200"/>
    </location>
    <ligand>
        <name>FAD</name>
        <dbReference type="ChEBI" id="CHEBI:57692"/>
    </ligand>
</feature>
<dbReference type="InterPro" id="IPR006905">
    <property type="entry name" value="Flavin_halogenase"/>
</dbReference>
<dbReference type="PIRSF" id="PIRSF011396">
    <property type="entry name" value="Trp_halogenase"/>
    <property type="match status" value="1"/>
</dbReference>
<accession>V5UVQ7</accession>
<evidence type="ECO:0000256" key="1">
    <source>
        <dbReference type="PIRSR" id="PIRSR011396-1"/>
    </source>
</evidence>
<evidence type="ECO:0000256" key="2">
    <source>
        <dbReference type="PIRSR" id="PIRSR011396-2"/>
    </source>
</evidence>
<organism evidence="3">
    <name type="scientific">Jahnella sp. MSr9139</name>
    <dbReference type="NCBI Taxonomy" id="1434086"/>
    <lineage>
        <taxon>Bacteria</taxon>
        <taxon>Pseudomonadati</taxon>
        <taxon>Myxococcota</taxon>
        <taxon>Polyangia</taxon>
        <taxon>Polyangiales</taxon>
        <taxon>Polyangiaceae</taxon>
        <taxon>Jahnella</taxon>
    </lineage>
</organism>
<dbReference type="GO" id="GO:0004497">
    <property type="term" value="F:monooxygenase activity"/>
    <property type="evidence" value="ECO:0007669"/>
    <property type="project" value="InterPro"/>
</dbReference>
<name>V5UVQ7_9BACT</name>
<dbReference type="SUPFAM" id="SSF51905">
    <property type="entry name" value="FAD/NAD(P)-binding domain"/>
    <property type="match status" value="1"/>
</dbReference>
<dbReference type="PANTHER" id="PTHR43747">
    <property type="entry name" value="FAD-BINDING PROTEIN"/>
    <property type="match status" value="1"/>
</dbReference>
<feature type="binding site" evidence="2">
    <location>
        <position position="103"/>
    </location>
    <ligand>
        <name>7-chloro-L-tryptophan</name>
        <dbReference type="ChEBI" id="CHEBI:58713"/>
    </ligand>
</feature>
<dbReference type="SMR" id="V5UVQ7"/>
<protein>
    <submittedName>
        <fullName evidence="3">Tryptophan halogenase</fullName>
    </submittedName>
</protein>
<keyword evidence="2" id="KW-0547">Nucleotide-binding</keyword>
<reference evidence="3" key="1">
    <citation type="journal article" date="2013" name="J. Am. Chem. Soc.">
        <title>Microsclerodermins from terrestrial myxobacteria: an intriguing biosynthesis likely connected to a sponge symbiont.</title>
        <authorList>
            <person name="Hoffmann T."/>
            <person name="Mueller S."/>
            <person name="Nadmid S."/>
            <person name="Garcia R."/>
            <person name="Mueller R."/>
        </authorList>
    </citation>
    <scope>NUCLEOTIDE SEQUENCE</scope>
    <source>
        <strain evidence="3">MSr9139</strain>
    </source>
</reference>
<dbReference type="InterPro" id="IPR036188">
    <property type="entry name" value="FAD/NAD-bd_sf"/>
</dbReference>
<dbReference type="EMBL" id="KF657739">
    <property type="protein sequence ID" value="AHB82073.1"/>
    <property type="molecule type" value="Genomic_DNA"/>
</dbReference>
<feature type="active site" evidence="1">
    <location>
        <position position="103"/>
    </location>
</feature>
<gene>
    <name evidence="3" type="primary">mscL</name>
</gene>
<keyword evidence="2" id="KW-0285">Flavoprotein</keyword>
<proteinExistence type="predicted"/>
<dbReference type="Gene3D" id="3.50.50.60">
    <property type="entry name" value="FAD/NAD(P)-binding domain"/>
    <property type="match status" value="1"/>
</dbReference>
<dbReference type="InterPro" id="IPR050816">
    <property type="entry name" value="Flavin-dep_Halogenase_NPB"/>
</dbReference>
<dbReference type="GO" id="GO:0000166">
    <property type="term" value="F:nucleotide binding"/>
    <property type="evidence" value="ECO:0007669"/>
    <property type="project" value="UniProtKB-KW"/>
</dbReference>
<dbReference type="Pfam" id="PF04820">
    <property type="entry name" value="Trp_halogenase"/>
    <property type="match status" value="1"/>
</dbReference>
<keyword evidence="2" id="KW-0274">FAD</keyword>
<feature type="binding site" evidence="2">
    <location>
        <position position="358"/>
    </location>
    <ligand>
        <name>FAD</name>
        <dbReference type="ChEBI" id="CHEBI:57692"/>
    </ligand>
</feature>